<evidence type="ECO:0000259" key="1">
    <source>
        <dbReference type="Pfam" id="PF02737"/>
    </source>
</evidence>
<dbReference type="GO" id="GO:0006635">
    <property type="term" value="P:fatty acid beta-oxidation"/>
    <property type="evidence" value="ECO:0007669"/>
    <property type="project" value="TreeGrafter"/>
</dbReference>
<sequence>MTIEREAHPYPEYSNPLIITPKKDVPKEVAIIGAGAIGPHIGYFFKFSRPTIDVTLVDIEKEPLKEAEKRIEGLASKGIRYNKMTKEMGEKVKDVTYTQDYSEIENADLVIEAATEDLEVKKGIFKQIEEKVGENAIITSNTSSIPAKRLFSELDNPERTSITHFFAPAWRNPAVEIIKWDGSTRETIEYLYWMFCLLGKLPLIVEDEIAFMLDRVFDNWCNESTHLLDEATASQIDGVAEEFAQTGPFYTLNLADGNKIIIKSNNLKMEENEVYEPNNIFRSVAEWDTKEMGEEIDVPEKISEKVRNRLLGVVTSQSCNIADREIGTPADLNLGCQVALGFRKGPFDIMESLGKSKINEALDTFLEERKGMPAPQHDLSYYQNFYRHIITDQVNGVKIITIRRPHVRNILNDKLTNEILKAMKVEENNPDLKGFVITGYGPDAFSGGAEIDKFSALLGEFDDAVEYAKDFSELFRYIDRSEKPIIATLNGYALGGGLELALRCHRIVGTKDVWLRFPEATLGIVPGVGGMVVPYRRWGKEASPTFNDMIRFSEKLKADEAADIGLISEFADSYRDLIDKAVTKVKELAGKEEKLDVISDEPVEIEEPQPVEDPRAKDQPLSKEVDKIACETIKKAAKASSFEEALEIGYEGFAKTACTDAAKEGVTAFQKGKKPDLRNPSSD</sequence>
<evidence type="ECO:0000313" key="2">
    <source>
        <dbReference type="EMBL" id="KXA96925.1"/>
    </source>
</evidence>
<dbReference type="GO" id="GO:0070403">
    <property type="term" value="F:NAD+ binding"/>
    <property type="evidence" value="ECO:0007669"/>
    <property type="project" value="InterPro"/>
</dbReference>
<dbReference type="GO" id="GO:0016509">
    <property type="term" value="F:long-chain (3S)-3-hydroxyacyl-CoA dehydrogenase (NAD+) activity"/>
    <property type="evidence" value="ECO:0007669"/>
    <property type="project" value="TreeGrafter"/>
</dbReference>
<dbReference type="SUPFAM" id="SSF52096">
    <property type="entry name" value="ClpP/crotonase"/>
    <property type="match status" value="1"/>
</dbReference>
<dbReference type="Gene3D" id="3.90.226.10">
    <property type="entry name" value="2-enoyl-CoA Hydratase, Chain A, domain 1"/>
    <property type="match status" value="1"/>
</dbReference>
<dbReference type="InterPro" id="IPR001753">
    <property type="entry name" value="Enoyl-CoA_hydra/iso"/>
</dbReference>
<dbReference type="InterPro" id="IPR036291">
    <property type="entry name" value="NAD(P)-bd_dom_sf"/>
</dbReference>
<gene>
    <name evidence="2" type="ORF">AKJ39_03960</name>
</gene>
<keyword evidence="3" id="KW-1185">Reference proteome</keyword>
<organism evidence="2 3">
    <name type="scientific">candidate division MSBL1 archaeon SCGC-AAA259J03</name>
    <dbReference type="NCBI Taxonomy" id="1698269"/>
    <lineage>
        <taxon>Archaea</taxon>
        <taxon>Methanobacteriati</taxon>
        <taxon>Methanobacteriota</taxon>
        <taxon>candidate division MSBL1</taxon>
    </lineage>
</organism>
<dbReference type="EMBL" id="LHXT01000074">
    <property type="protein sequence ID" value="KXA96925.1"/>
    <property type="molecule type" value="Genomic_DNA"/>
</dbReference>
<feature type="domain" description="3-hydroxyacyl-CoA dehydrogenase NAD binding" evidence="1">
    <location>
        <begin position="29"/>
        <end position="207"/>
    </location>
</feature>
<reference evidence="2 3" key="1">
    <citation type="journal article" date="2016" name="Sci. Rep.">
        <title>Metabolic traits of an uncultured archaeal lineage -MSBL1- from brine pools of the Red Sea.</title>
        <authorList>
            <person name="Mwirichia R."/>
            <person name="Alam I."/>
            <person name="Rashid M."/>
            <person name="Vinu M."/>
            <person name="Ba-Alawi W."/>
            <person name="Anthony Kamau A."/>
            <person name="Kamanda Ngugi D."/>
            <person name="Goker M."/>
            <person name="Klenk H.P."/>
            <person name="Bajic V."/>
            <person name="Stingl U."/>
        </authorList>
    </citation>
    <scope>NUCLEOTIDE SEQUENCE [LARGE SCALE GENOMIC DNA]</scope>
    <source>
        <strain evidence="2">SCGC-AAA259J03</strain>
    </source>
</reference>
<dbReference type="SUPFAM" id="SSF51735">
    <property type="entry name" value="NAD(P)-binding Rossmann-fold domains"/>
    <property type="match status" value="1"/>
</dbReference>
<name>A0A656YW13_9EURY</name>
<comment type="caution">
    <text evidence="2">The sequence shown here is derived from an EMBL/GenBank/DDBJ whole genome shotgun (WGS) entry which is preliminary data.</text>
</comment>
<accession>A0A656YW13</accession>
<dbReference type="InterPro" id="IPR029045">
    <property type="entry name" value="ClpP/crotonase-like_dom_sf"/>
</dbReference>
<dbReference type="CDD" id="cd06558">
    <property type="entry name" value="crotonase-like"/>
    <property type="match status" value="1"/>
</dbReference>
<dbReference type="Proteomes" id="UP000070257">
    <property type="component" value="Unassembled WGS sequence"/>
</dbReference>
<dbReference type="InterPro" id="IPR050136">
    <property type="entry name" value="FA_oxidation_alpha_subunit"/>
</dbReference>
<evidence type="ECO:0000313" key="3">
    <source>
        <dbReference type="Proteomes" id="UP000070257"/>
    </source>
</evidence>
<dbReference type="Gene3D" id="3.40.50.720">
    <property type="entry name" value="NAD(P)-binding Rossmann-like Domain"/>
    <property type="match status" value="1"/>
</dbReference>
<proteinExistence type="predicted"/>
<dbReference type="PANTHER" id="PTHR43612">
    <property type="entry name" value="TRIFUNCTIONAL ENZYME SUBUNIT ALPHA"/>
    <property type="match status" value="1"/>
</dbReference>
<dbReference type="Gene3D" id="1.10.1040.50">
    <property type="match status" value="1"/>
</dbReference>
<dbReference type="Pfam" id="PF02737">
    <property type="entry name" value="3HCDH_N"/>
    <property type="match status" value="1"/>
</dbReference>
<dbReference type="AlphaFoldDB" id="A0A656YW13"/>
<protein>
    <recommendedName>
        <fullName evidence="1">3-hydroxyacyl-CoA dehydrogenase NAD binding domain-containing protein</fullName>
    </recommendedName>
</protein>
<dbReference type="PANTHER" id="PTHR43612:SF3">
    <property type="entry name" value="TRIFUNCTIONAL ENZYME SUBUNIT ALPHA, MITOCHONDRIAL"/>
    <property type="match status" value="1"/>
</dbReference>
<dbReference type="Pfam" id="PF00378">
    <property type="entry name" value="ECH_1"/>
    <property type="match status" value="1"/>
</dbReference>
<dbReference type="InterPro" id="IPR006176">
    <property type="entry name" value="3-OHacyl-CoA_DH_NAD-bd"/>
</dbReference>
<dbReference type="GO" id="GO:0004300">
    <property type="term" value="F:enoyl-CoA hydratase activity"/>
    <property type="evidence" value="ECO:0007669"/>
    <property type="project" value="TreeGrafter"/>
</dbReference>